<protein>
    <recommendedName>
        <fullName evidence="1">AB hydrolase-1 domain-containing protein</fullName>
    </recommendedName>
</protein>
<dbReference type="SUPFAM" id="SSF53474">
    <property type="entry name" value="alpha/beta-Hydrolases"/>
    <property type="match status" value="1"/>
</dbReference>
<dbReference type="InterPro" id="IPR000073">
    <property type="entry name" value="AB_hydrolase_1"/>
</dbReference>
<dbReference type="PANTHER" id="PTHR43433:SF5">
    <property type="entry name" value="AB HYDROLASE-1 DOMAIN-CONTAINING PROTEIN"/>
    <property type="match status" value="1"/>
</dbReference>
<dbReference type="PRINTS" id="PR00111">
    <property type="entry name" value="ABHYDROLASE"/>
</dbReference>
<reference evidence="2 3" key="1">
    <citation type="submission" date="2016-05" db="EMBL/GenBank/DDBJ databases">
        <authorList>
            <person name="Lavstsen T."/>
            <person name="Jespersen J.S."/>
        </authorList>
    </citation>
    <scope>NUCLEOTIDE SEQUENCE [LARGE SCALE GENOMIC DNA]</scope>
    <source>
        <strain evidence="2 3">B7-9</strain>
    </source>
</reference>
<dbReference type="InterPro" id="IPR029058">
    <property type="entry name" value="AB_hydrolase_fold"/>
</dbReference>
<dbReference type="InterPro" id="IPR050471">
    <property type="entry name" value="AB_hydrolase"/>
</dbReference>
<comment type="caution">
    <text evidence="2">The sequence shown here is derived from an EMBL/GenBank/DDBJ whole genome shotgun (WGS) entry which is preliminary data.</text>
</comment>
<dbReference type="Gene3D" id="3.40.50.1820">
    <property type="entry name" value="alpha/beta hydrolase"/>
    <property type="match status" value="1"/>
</dbReference>
<gene>
    <name evidence="2" type="ORF">A9Q02_02115</name>
</gene>
<evidence type="ECO:0000313" key="2">
    <source>
        <dbReference type="EMBL" id="PDV98753.1"/>
    </source>
</evidence>
<dbReference type="RefSeq" id="WP_097653197.1">
    <property type="nucleotide sequence ID" value="NZ_LYXE01000090.1"/>
</dbReference>
<accession>A0A2H3L698</accession>
<dbReference type="AlphaFoldDB" id="A0A2H3L698"/>
<dbReference type="Pfam" id="PF00561">
    <property type="entry name" value="Abhydrolase_1"/>
    <property type="match status" value="1"/>
</dbReference>
<dbReference type="Proteomes" id="UP000220922">
    <property type="component" value="Unassembled WGS sequence"/>
</dbReference>
<evidence type="ECO:0000259" key="1">
    <source>
        <dbReference type="Pfam" id="PF00561"/>
    </source>
</evidence>
<name>A0A2H3L698_9CHLR</name>
<dbReference type="EMBL" id="LYXE01000090">
    <property type="protein sequence ID" value="PDV98753.1"/>
    <property type="molecule type" value="Genomic_DNA"/>
</dbReference>
<sequence>MLKSPKGIVMYFLIFFLVLLLALATYLVLGGPKLPSDTDAIIENVLKSELPQVIRGEAGFVTSDGLQIWYECIAPAGEPQGVVLLNTGMAGDAIAWPPMFVRAFVDAGYRVIRYDFRGTGMSDWVEHWNSKHPYSLADMAKDAVAVLDALNVDQAHLVGLSLGGMVAQEIAVHNPERVSSLTLMSTSGCAGDPQLPILSSRHFFMSIAQGLPILKYRLMGGEKNLIKERIAKMVMAGIEVDIQETAEVVLYELRERKGFNIKALLQHRAASDVSGSRYESLRMLEVPTLVIHGTDDKVFPIDHGKRVAELIPGAEALWLEGVGHVFPYPNMGSIHARILSHLAK</sequence>
<dbReference type="PANTHER" id="PTHR43433">
    <property type="entry name" value="HYDROLASE, ALPHA/BETA FOLD FAMILY PROTEIN"/>
    <property type="match status" value="1"/>
</dbReference>
<evidence type="ECO:0000313" key="3">
    <source>
        <dbReference type="Proteomes" id="UP000220922"/>
    </source>
</evidence>
<dbReference type="OrthoDB" id="9775557at2"/>
<organism evidence="2 3">
    <name type="scientific">Candidatus Chloroploca asiatica</name>
    <dbReference type="NCBI Taxonomy" id="1506545"/>
    <lineage>
        <taxon>Bacteria</taxon>
        <taxon>Bacillati</taxon>
        <taxon>Chloroflexota</taxon>
        <taxon>Chloroflexia</taxon>
        <taxon>Chloroflexales</taxon>
        <taxon>Chloroflexineae</taxon>
        <taxon>Oscillochloridaceae</taxon>
        <taxon>Candidatus Chloroploca</taxon>
    </lineage>
</organism>
<proteinExistence type="predicted"/>
<keyword evidence="3" id="KW-1185">Reference proteome</keyword>
<feature type="domain" description="AB hydrolase-1" evidence="1">
    <location>
        <begin position="82"/>
        <end position="325"/>
    </location>
</feature>